<comment type="function">
    <text evidence="11">Site-specific tyrosine recombinase, which acts by catalyzing the cutting and rejoining of the recombining DNA molecules. The XerC-XerD complex is essential to convert dimers of the bacterial chromosome into monomers to permit their segregation at cell division. It also contributes to the segregational stability of plasmids.</text>
</comment>
<feature type="active site" evidence="11">
    <location>
        <position position="171"/>
    </location>
</feature>
<dbReference type="PANTHER" id="PTHR30349">
    <property type="entry name" value="PHAGE INTEGRASE-RELATED"/>
    <property type="match status" value="1"/>
</dbReference>
<feature type="active site" evidence="11">
    <location>
        <position position="195"/>
    </location>
</feature>
<organism evidence="14 15">
    <name type="scientific">Methyloceanibacter superfactus</name>
    <dbReference type="NCBI Taxonomy" id="1774969"/>
    <lineage>
        <taxon>Bacteria</taxon>
        <taxon>Pseudomonadati</taxon>
        <taxon>Pseudomonadota</taxon>
        <taxon>Alphaproteobacteria</taxon>
        <taxon>Hyphomicrobiales</taxon>
        <taxon>Hyphomicrobiaceae</taxon>
        <taxon>Methyloceanibacter</taxon>
    </lineage>
</organism>
<dbReference type="PANTHER" id="PTHR30349:SF90">
    <property type="entry name" value="TYROSINE RECOMBINASE XERD"/>
    <property type="match status" value="1"/>
</dbReference>
<protein>
    <recommendedName>
        <fullName evidence="3 11">Tyrosine recombinase XerD</fullName>
    </recommendedName>
</protein>
<evidence type="ECO:0000259" key="12">
    <source>
        <dbReference type="PROSITE" id="PS51898"/>
    </source>
</evidence>
<name>A0A1E3VXJ2_9HYPH</name>
<keyword evidence="9 11" id="KW-0233">DNA recombination</keyword>
<dbReference type="Gene3D" id="1.10.443.10">
    <property type="entry name" value="Intergrase catalytic core"/>
    <property type="match status" value="1"/>
</dbReference>
<dbReference type="InterPro" id="IPR004107">
    <property type="entry name" value="Integrase_SAM-like_N"/>
</dbReference>
<evidence type="ECO:0000256" key="9">
    <source>
        <dbReference type="ARBA" id="ARBA00023172"/>
    </source>
</evidence>
<keyword evidence="4 11" id="KW-0963">Cytoplasm</keyword>
<comment type="subcellular location">
    <subcellularLocation>
        <location evidence="1 11">Cytoplasm</location>
    </subcellularLocation>
</comment>
<evidence type="ECO:0000256" key="11">
    <source>
        <dbReference type="HAMAP-Rule" id="MF_01807"/>
    </source>
</evidence>
<feature type="domain" description="Core-binding (CB)" evidence="13">
    <location>
        <begin position="16"/>
        <end position="101"/>
    </location>
</feature>
<evidence type="ECO:0000256" key="1">
    <source>
        <dbReference type="ARBA" id="ARBA00004496"/>
    </source>
</evidence>
<dbReference type="GO" id="GO:0051301">
    <property type="term" value="P:cell division"/>
    <property type="evidence" value="ECO:0007669"/>
    <property type="project" value="UniProtKB-KW"/>
</dbReference>
<dbReference type="InterPro" id="IPR011932">
    <property type="entry name" value="Recomb_XerD"/>
</dbReference>
<keyword evidence="6 11" id="KW-0159">Chromosome partition</keyword>
<proteinExistence type="inferred from homology"/>
<dbReference type="NCBIfam" id="NF001399">
    <property type="entry name" value="PRK00283.1"/>
    <property type="match status" value="1"/>
</dbReference>
<dbReference type="Gene3D" id="1.10.150.130">
    <property type="match status" value="1"/>
</dbReference>
<evidence type="ECO:0000256" key="6">
    <source>
        <dbReference type="ARBA" id="ARBA00022829"/>
    </source>
</evidence>
<feature type="active site" evidence="11">
    <location>
        <position position="272"/>
    </location>
</feature>
<comment type="caution">
    <text evidence="14">The sequence shown here is derived from an EMBL/GenBank/DDBJ whole genome shotgun (WGS) entry which is preliminary data.</text>
</comment>
<sequence length="331" mass="35611">MQGFEALSPGKTASKGAGSSELALFLDMLMAERGATANTIQAYTRDISDFLAFLASKGATARGADADHLRAYLAGLSRKGLAPTSRARKLSAIRQFFRFLLAEGLRTDDPSSAIDSPKLGRPLPKILSLAEVETLIETAKQASMTAADGAPRRRALRLYALIETLYASGLRVSELIALPRNALAADDRVLTIKGKGGRERLVPLNDAARGALAAHVAAMAEAEAAGKAVSGWLFPTGDGGQHLTRQRFGQELKGLALAANLDPARVSSHVLRHAFASHLLERGADLRTVQQLLGHADISTTQIYTHVIEERLRRLVEEHHPLAQAHLTKRR</sequence>
<dbReference type="Pfam" id="PF00589">
    <property type="entry name" value="Phage_integrase"/>
    <property type="match status" value="1"/>
</dbReference>
<dbReference type="GO" id="GO:0005737">
    <property type="term" value="C:cytoplasm"/>
    <property type="evidence" value="ECO:0007669"/>
    <property type="project" value="UniProtKB-SubCell"/>
</dbReference>
<evidence type="ECO:0000256" key="10">
    <source>
        <dbReference type="ARBA" id="ARBA00023306"/>
    </source>
</evidence>
<evidence type="ECO:0000256" key="3">
    <source>
        <dbReference type="ARBA" id="ARBA00015810"/>
    </source>
</evidence>
<dbReference type="InterPro" id="IPR050090">
    <property type="entry name" value="Tyrosine_recombinase_XerCD"/>
</dbReference>
<feature type="active site" evidence="11">
    <location>
        <position position="269"/>
    </location>
</feature>
<keyword evidence="7 11" id="KW-0229">DNA integration</keyword>
<keyword evidence="15" id="KW-1185">Reference proteome</keyword>
<dbReference type="Proteomes" id="UP000094472">
    <property type="component" value="Unassembled WGS sequence"/>
</dbReference>
<dbReference type="HAMAP" id="MF_01807">
    <property type="entry name" value="Recomb_XerD"/>
    <property type="match status" value="1"/>
</dbReference>
<dbReference type="HAMAP" id="MF_01808">
    <property type="entry name" value="Recomb_XerC_XerD"/>
    <property type="match status" value="1"/>
</dbReference>
<keyword evidence="5 11" id="KW-0132">Cell division</keyword>
<dbReference type="GO" id="GO:0006313">
    <property type="term" value="P:DNA transposition"/>
    <property type="evidence" value="ECO:0007669"/>
    <property type="project" value="UniProtKB-UniRule"/>
</dbReference>
<comment type="similarity">
    <text evidence="2 11">Belongs to the 'phage' integrase family. XerD subfamily.</text>
</comment>
<dbReference type="AlphaFoldDB" id="A0A1E3VXJ2"/>
<dbReference type="InterPro" id="IPR002104">
    <property type="entry name" value="Integrase_catalytic"/>
</dbReference>
<feature type="domain" description="Tyr recombinase" evidence="12">
    <location>
        <begin position="122"/>
        <end position="317"/>
    </location>
</feature>
<accession>A0A1E3VXJ2</accession>
<evidence type="ECO:0000259" key="13">
    <source>
        <dbReference type="PROSITE" id="PS51900"/>
    </source>
</evidence>
<keyword evidence="8 11" id="KW-0238">DNA-binding</keyword>
<dbReference type="InterPro" id="IPR011010">
    <property type="entry name" value="DNA_brk_join_enz"/>
</dbReference>
<dbReference type="GO" id="GO:0009037">
    <property type="term" value="F:tyrosine-based site-specific recombinase activity"/>
    <property type="evidence" value="ECO:0007669"/>
    <property type="project" value="UniProtKB-UniRule"/>
</dbReference>
<feature type="active site" description="O-(3'-phospho-DNA)-tyrosine intermediate" evidence="11">
    <location>
        <position position="304"/>
    </location>
</feature>
<dbReference type="InterPro" id="IPR023009">
    <property type="entry name" value="Tyrosine_recombinase_XerC/XerD"/>
</dbReference>
<dbReference type="Pfam" id="PF02899">
    <property type="entry name" value="Phage_int_SAM_1"/>
    <property type="match status" value="1"/>
</dbReference>
<evidence type="ECO:0000313" key="15">
    <source>
        <dbReference type="Proteomes" id="UP000094472"/>
    </source>
</evidence>
<gene>
    <name evidence="11" type="primary">xerD</name>
    <name evidence="14" type="ORF">AUC69_10225</name>
</gene>
<keyword evidence="10 11" id="KW-0131">Cell cycle</keyword>
<dbReference type="PROSITE" id="PS51898">
    <property type="entry name" value="TYR_RECOMBINASE"/>
    <property type="match status" value="1"/>
</dbReference>
<evidence type="ECO:0000256" key="8">
    <source>
        <dbReference type="ARBA" id="ARBA00023125"/>
    </source>
</evidence>
<evidence type="ECO:0000256" key="7">
    <source>
        <dbReference type="ARBA" id="ARBA00022908"/>
    </source>
</evidence>
<dbReference type="InterPro" id="IPR010998">
    <property type="entry name" value="Integrase_recombinase_N"/>
</dbReference>
<dbReference type="STRING" id="1774969.AUC69_10225"/>
<dbReference type="SUPFAM" id="SSF56349">
    <property type="entry name" value="DNA breaking-rejoining enzymes"/>
    <property type="match status" value="1"/>
</dbReference>
<dbReference type="InterPro" id="IPR013762">
    <property type="entry name" value="Integrase-like_cat_sf"/>
</dbReference>
<dbReference type="InterPro" id="IPR044068">
    <property type="entry name" value="CB"/>
</dbReference>
<evidence type="ECO:0000256" key="4">
    <source>
        <dbReference type="ARBA" id="ARBA00022490"/>
    </source>
</evidence>
<reference evidence="14 15" key="1">
    <citation type="journal article" date="2016" name="Environ. Microbiol.">
        <title>New Methyloceanibacter diversity from North Sea sediments includes methanotroph containing solely the soluble methane monooxygenase.</title>
        <authorList>
            <person name="Vekeman B."/>
            <person name="Kerckhof F.M."/>
            <person name="Cremers G."/>
            <person name="de Vos P."/>
            <person name="Vandamme P."/>
            <person name="Boon N."/>
            <person name="Op den Camp H.J."/>
            <person name="Heylen K."/>
        </authorList>
    </citation>
    <scope>NUCLEOTIDE SEQUENCE [LARGE SCALE GENOMIC DNA]</scope>
    <source>
        <strain evidence="14 15">R-67175</strain>
    </source>
</reference>
<dbReference type="GO" id="GO:0007059">
    <property type="term" value="P:chromosome segregation"/>
    <property type="evidence" value="ECO:0007669"/>
    <property type="project" value="UniProtKB-UniRule"/>
</dbReference>
<dbReference type="GO" id="GO:0003677">
    <property type="term" value="F:DNA binding"/>
    <property type="evidence" value="ECO:0007669"/>
    <property type="project" value="UniProtKB-UniRule"/>
</dbReference>
<dbReference type="EMBL" id="LPWF01000023">
    <property type="protein sequence ID" value="ODR98258.1"/>
    <property type="molecule type" value="Genomic_DNA"/>
</dbReference>
<feature type="active site" evidence="11">
    <location>
        <position position="295"/>
    </location>
</feature>
<evidence type="ECO:0000256" key="2">
    <source>
        <dbReference type="ARBA" id="ARBA00010450"/>
    </source>
</evidence>
<dbReference type="PROSITE" id="PS51900">
    <property type="entry name" value="CB"/>
    <property type="match status" value="1"/>
</dbReference>
<evidence type="ECO:0000256" key="5">
    <source>
        <dbReference type="ARBA" id="ARBA00022618"/>
    </source>
</evidence>
<evidence type="ECO:0000313" key="14">
    <source>
        <dbReference type="EMBL" id="ODR98258.1"/>
    </source>
</evidence>
<comment type="subunit">
    <text evidence="11">Forms a cyclic heterotetrameric complex composed of two molecules of XerC and two molecules of XerD.</text>
</comment>